<proteinExistence type="inferred from homology"/>
<feature type="domain" description="Adenosine deaminase" evidence="7">
    <location>
        <begin position="11"/>
        <end position="329"/>
    </location>
</feature>
<keyword evidence="6" id="KW-0862">Zinc</keyword>
<evidence type="ECO:0000313" key="8">
    <source>
        <dbReference type="EMBL" id="GAA4549897.1"/>
    </source>
</evidence>
<evidence type="ECO:0000256" key="4">
    <source>
        <dbReference type="ARBA" id="ARBA00022723"/>
    </source>
</evidence>
<evidence type="ECO:0000313" key="9">
    <source>
        <dbReference type="Proteomes" id="UP001501598"/>
    </source>
</evidence>
<dbReference type="EC" id="3.5.4.4" evidence="3"/>
<dbReference type="Pfam" id="PF00962">
    <property type="entry name" value="A_deaminase"/>
    <property type="match status" value="1"/>
</dbReference>
<evidence type="ECO:0000256" key="6">
    <source>
        <dbReference type="ARBA" id="ARBA00022833"/>
    </source>
</evidence>
<comment type="cofactor">
    <cofactor evidence="1">
        <name>Zn(2+)</name>
        <dbReference type="ChEBI" id="CHEBI:29105"/>
    </cofactor>
</comment>
<dbReference type="Proteomes" id="UP001501598">
    <property type="component" value="Unassembled WGS sequence"/>
</dbReference>
<evidence type="ECO:0000256" key="5">
    <source>
        <dbReference type="ARBA" id="ARBA00022801"/>
    </source>
</evidence>
<dbReference type="RefSeq" id="WP_345420281.1">
    <property type="nucleotide sequence ID" value="NZ_BAABGT010000053.1"/>
</dbReference>
<dbReference type="InterPro" id="IPR006330">
    <property type="entry name" value="Ado/ade_deaminase"/>
</dbReference>
<dbReference type="SUPFAM" id="SSF51556">
    <property type="entry name" value="Metallo-dependent hydrolases"/>
    <property type="match status" value="1"/>
</dbReference>
<name>A0ABP8RW85_9PSEU</name>
<dbReference type="PANTHER" id="PTHR11409:SF43">
    <property type="entry name" value="ADENOSINE DEAMINASE"/>
    <property type="match status" value="1"/>
</dbReference>
<dbReference type="EMBL" id="BAABGT010000053">
    <property type="protein sequence ID" value="GAA4549897.1"/>
    <property type="molecule type" value="Genomic_DNA"/>
</dbReference>
<evidence type="ECO:0000256" key="3">
    <source>
        <dbReference type="ARBA" id="ARBA00012784"/>
    </source>
</evidence>
<gene>
    <name evidence="8" type="primary">add_3</name>
    <name evidence="8" type="ORF">GCM10023175_38910</name>
</gene>
<dbReference type="InterPro" id="IPR001365">
    <property type="entry name" value="A_deaminase_dom"/>
</dbReference>
<accession>A0ABP8RW85</accession>
<keyword evidence="9" id="KW-1185">Reference proteome</keyword>
<evidence type="ECO:0000256" key="2">
    <source>
        <dbReference type="ARBA" id="ARBA00006676"/>
    </source>
</evidence>
<sequence length="339" mass="37278">MDLPDYLRRLPKVELHCHFVATIRPATLIELAREKEVPLPSYDPEVLFGYDNIVDFLVAFEAANHVFTDKGVFERVAYESVEDAVAAGNLRYREYFVNADLFPIPYTEVLDAMVAGLAAAERDFGVGFGIIPAVARHRPPEDAVALVRTVLDDGRPEVVGIGQDYLTPENTESPELWTEAYALASRHGLNRTAHVAEIPGSTAEAVTIAIEQLGCARIDHGYHVMDDPAVVEVARELQIPFTCTPYSTQVLSGWEMTPEHPVARMIRAGLNVTLSTDDPTFFRTDIGREYAEALPAMGFGAEDGARIALAGVEAAWLPPDRKDRLRAEFAAQIASLDEA</sequence>
<keyword evidence="5" id="KW-0378">Hydrolase</keyword>
<dbReference type="InterPro" id="IPR032466">
    <property type="entry name" value="Metal_Hydrolase"/>
</dbReference>
<dbReference type="PANTHER" id="PTHR11409">
    <property type="entry name" value="ADENOSINE DEAMINASE"/>
    <property type="match status" value="1"/>
</dbReference>
<dbReference type="Gene3D" id="3.20.20.140">
    <property type="entry name" value="Metal-dependent hydrolases"/>
    <property type="match status" value="1"/>
</dbReference>
<keyword evidence="4" id="KW-0479">Metal-binding</keyword>
<comment type="caution">
    <text evidence="8">The sequence shown here is derived from an EMBL/GenBank/DDBJ whole genome shotgun (WGS) entry which is preliminary data.</text>
</comment>
<evidence type="ECO:0000259" key="7">
    <source>
        <dbReference type="Pfam" id="PF00962"/>
    </source>
</evidence>
<organism evidence="8 9">
    <name type="scientific">Pseudonocardia xishanensis</name>
    <dbReference type="NCBI Taxonomy" id="630995"/>
    <lineage>
        <taxon>Bacteria</taxon>
        <taxon>Bacillati</taxon>
        <taxon>Actinomycetota</taxon>
        <taxon>Actinomycetes</taxon>
        <taxon>Pseudonocardiales</taxon>
        <taxon>Pseudonocardiaceae</taxon>
        <taxon>Pseudonocardia</taxon>
    </lineage>
</organism>
<evidence type="ECO:0000256" key="1">
    <source>
        <dbReference type="ARBA" id="ARBA00001947"/>
    </source>
</evidence>
<protein>
    <recommendedName>
        <fullName evidence="3">adenosine deaminase</fullName>
        <ecNumber evidence="3">3.5.4.4</ecNumber>
    </recommendedName>
</protein>
<reference evidence="9" key="1">
    <citation type="journal article" date="2019" name="Int. J. Syst. Evol. Microbiol.">
        <title>The Global Catalogue of Microorganisms (GCM) 10K type strain sequencing project: providing services to taxonomists for standard genome sequencing and annotation.</title>
        <authorList>
            <consortium name="The Broad Institute Genomics Platform"/>
            <consortium name="The Broad Institute Genome Sequencing Center for Infectious Disease"/>
            <person name="Wu L."/>
            <person name="Ma J."/>
        </authorList>
    </citation>
    <scope>NUCLEOTIDE SEQUENCE [LARGE SCALE GENOMIC DNA]</scope>
    <source>
        <strain evidence="9">JCM 17906</strain>
    </source>
</reference>
<comment type="similarity">
    <text evidence="2">Belongs to the metallo-dependent hydrolases superfamily. Adenosine and AMP deaminases family.</text>
</comment>